<proteinExistence type="predicted"/>
<dbReference type="EMBL" id="SHOA02000220">
    <property type="protein sequence ID" value="TDH64842.1"/>
    <property type="molecule type" value="Genomic_DNA"/>
</dbReference>
<sequence>MTTTSKYDCQSAEQLLQRWQSHCEGAQVQIQIGEVLKTDLHADSSSSSFNPLFCQETQLLHVSVDNIENEVVSSVTLEAQFDLKIRHEFLGRQLRFLLNITPNSTIVTAPGIDGKLAISELKSLSTSLLRDEWALSQLLSLTREQLEPMSMITRCVEHDIVVTKPMQLEVDSRMLGRRRVGITACVFNSHLTLSLAVQDLDIHLEQLSRQNASNTGDLTRFCVVSVETVLFPVVLQPQERYKFLFVLEPFRDVQHHESLKCVSGDDKTTIKDSPPIETRPIVPTQQQIVLTLSWLASAYAMDAITEDRTVVWSPMHSISSLLMDGNKWRPHIEKLMAYVQTGDLRRKAKPSADFKCVQLFPDSVLQATLAPLTCDVSLGTAAVVCVTIVNRSAHVDYDLTLVWPSQENSGIEGDTPAVVGFEASHRLG</sequence>
<gene>
    <name evidence="1" type="ORF">CCR75_008853</name>
</gene>
<accession>A0A976FDA5</accession>
<name>A0A976FDA5_BRELC</name>
<dbReference type="OrthoDB" id="108277at2759"/>
<protein>
    <submittedName>
        <fullName evidence="1">Uncharacterized protein</fullName>
    </submittedName>
</protein>
<evidence type="ECO:0000313" key="2">
    <source>
        <dbReference type="Proteomes" id="UP000294530"/>
    </source>
</evidence>
<dbReference type="RefSeq" id="XP_067814341.1">
    <property type="nucleotide sequence ID" value="XM_067966900.1"/>
</dbReference>
<reference evidence="1 2" key="1">
    <citation type="journal article" date="2021" name="Genome Biol.">
        <title>AFLAP: assembly-free linkage analysis pipeline using k-mers from genome sequencing data.</title>
        <authorList>
            <person name="Fletcher K."/>
            <person name="Zhang L."/>
            <person name="Gil J."/>
            <person name="Han R."/>
            <person name="Cavanaugh K."/>
            <person name="Michelmore R."/>
        </authorList>
    </citation>
    <scope>NUCLEOTIDE SEQUENCE [LARGE SCALE GENOMIC DNA]</scope>
    <source>
        <strain evidence="1 2">SF5</strain>
    </source>
</reference>
<comment type="caution">
    <text evidence="1">The sequence shown here is derived from an EMBL/GenBank/DDBJ whole genome shotgun (WGS) entry which is preliminary data.</text>
</comment>
<dbReference type="KEGG" id="blac:94352571"/>
<dbReference type="AlphaFoldDB" id="A0A976FDA5"/>
<organism evidence="1 2">
    <name type="scientific">Bremia lactucae</name>
    <name type="common">Lettuce downy mildew</name>
    <dbReference type="NCBI Taxonomy" id="4779"/>
    <lineage>
        <taxon>Eukaryota</taxon>
        <taxon>Sar</taxon>
        <taxon>Stramenopiles</taxon>
        <taxon>Oomycota</taxon>
        <taxon>Peronosporomycetes</taxon>
        <taxon>Peronosporales</taxon>
        <taxon>Peronosporaceae</taxon>
        <taxon>Bremia</taxon>
    </lineage>
</organism>
<keyword evidence="2" id="KW-1185">Reference proteome</keyword>
<evidence type="ECO:0000313" key="1">
    <source>
        <dbReference type="EMBL" id="TDH64842.1"/>
    </source>
</evidence>
<dbReference type="GeneID" id="94352571"/>
<dbReference type="Proteomes" id="UP000294530">
    <property type="component" value="Unassembled WGS sequence"/>
</dbReference>